<dbReference type="RefSeq" id="WP_257919597.1">
    <property type="nucleotide sequence ID" value="NZ_JAMXQV010000003.1"/>
</dbReference>
<name>A0A9X2N6Q2_9PSEU</name>
<dbReference type="PANTHER" id="PTHR30204:SF97">
    <property type="entry name" value="MERR FAMILY REGULATORY PROTEIN"/>
    <property type="match status" value="1"/>
</dbReference>
<comment type="caution">
    <text evidence="4">The sequence shown here is derived from an EMBL/GenBank/DDBJ whole genome shotgun (WGS) entry which is preliminary data.</text>
</comment>
<dbReference type="Pfam" id="PF13411">
    <property type="entry name" value="MerR_1"/>
    <property type="match status" value="1"/>
</dbReference>
<feature type="domain" description="HTH merR-type" evidence="3">
    <location>
        <begin position="5"/>
        <end position="73"/>
    </location>
</feature>
<feature type="coiled-coil region" evidence="2">
    <location>
        <begin position="77"/>
        <end position="104"/>
    </location>
</feature>
<sequence length="128" mass="14110">MKSSELTIGQLGRRFGLATHVLRHWESVGLLAPARDAGGQRRYGEDDLFRIALILMSKEVGVGLRDVAEFLASGGDKTVLRRHLGVLERRIEEAQAAKELIEHALECPLKLEDCPHAPAEITARIPPP</sequence>
<evidence type="ECO:0000313" key="5">
    <source>
        <dbReference type="Proteomes" id="UP001144096"/>
    </source>
</evidence>
<keyword evidence="1" id="KW-0238">DNA-binding</keyword>
<dbReference type="PRINTS" id="PR00040">
    <property type="entry name" value="HTHMERR"/>
</dbReference>
<proteinExistence type="predicted"/>
<dbReference type="GO" id="GO:0003700">
    <property type="term" value="F:DNA-binding transcription factor activity"/>
    <property type="evidence" value="ECO:0007669"/>
    <property type="project" value="InterPro"/>
</dbReference>
<reference evidence="4" key="1">
    <citation type="submission" date="2022-06" db="EMBL/GenBank/DDBJ databases">
        <title>Amycolatopsis iheyaensis sp. nov., a new species of the genus Amycolatopsis isolated from soil in Iheya island, Japan.</title>
        <authorList>
            <person name="Ngamcharungchit C."/>
            <person name="Kanto H."/>
            <person name="Take A."/>
            <person name="Intra B."/>
            <person name="Matsumoto A."/>
            <person name="Panbangred W."/>
            <person name="Inahashi Y."/>
        </authorList>
    </citation>
    <scope>NUCLEOTIDE SEQUENCE</scope>
    <source>
        <strain evidence="4">OK19-0408</strain>
    </source>
</reference>
<dbReference type="EMBL" id="JAMXQV010000003">
    <property type="protein sequence ID" value="MCR6482984.1"/>
    <property type="molecule type" value="Genomic_DNA"/>
</dbReference>
<evidence type="ECO:0000256" key="2">
    <source>
        <dbReference type="SAM" id="Coils"/>
    </source>
</evidence>
<dbReference type="Gene3D" id="1.10.1660.10">
    <property type="match status" value="1"/>
</dbReference>
<dbReference type="PANTHER" id="PTHR30204">
    <property type="entry name" value="REDOX-CYCLING DRUG-SENSING TRANSCRIPTIONAL ACTIVATOR SOXR"/>
    <property type="match status" value="1"/>
</dbReference>
<evidence type="ECO:0000259" key="3">
    <source>
        <dbReference type="PROSITE" id="PS50937"/>
    </source>
</evidence>
<dbReference type="CDD" id="cd00592">
    <property type="entry name" value="HTH_MerR-like"/>
    <property type="match status" value="1"/>
</dbReference>
<keyword evidence="5" id="KW-1185">Reference proteome</keyword>
<dbReference type="GO" id="GO:0003677">
    <property type="term" value="F:DNA binding"/>
    <property type="evidence" value="ECO:0007669"/>
    <property type="project" value="UniProtKB-KW"/>
</dbReference>
<dbReference type="SMART" id="SM00422">
    <property type="entry name" value="HTH_MERR"/>
    <property type="match status" value="1"/>
</dbReference>
<dbReference type="InterPro" id="IPR009061">
    <property type="entry name" value="DNA-bd_dom_put_sf"/>
</dbReference>
<dbReference type="InterPro" id="IPR047057">
    <property type="entry name" value="MerR_fam"/>
</dbReference>
<accession>A0A9X2N6Q2</accession>
<keyword evidence="2" id="KW-0175">Coiled coil</keyword>
<dbReference type="SUPFAM" id="SSF46955">
    <property type="entry name" value="Putative DNA-binding domain"/>
    <property type="match status" value="1"/>
</dbReference>
<organism evidence="4 5">
    <name type="scientific">Amycolatopsis iheyensis</name>
    <dbReference type="NCBI Taxonomy" id="2945988"/>
    <lineage>
        <taxon>Bacteria</taxon>
        <taxon>Bacillati</taxon>
        <taxon>Actinomycetota</taxon>
        <taxon>Actinomycetes</taxon>
        <taxon>Pseudonocardiales</taxon>
        <taxon>Pseudonocardiaceae</taxon>
        <taxon>Amycolatopsis</taxon>
    </lineage>
</organism>
<dbReference type="Proteomes" id="UP001144096">
    <property type="component" value="Unassembled WGS sequence"/>
</dbReference>
<dbReference type="PROSITE" id="PS50937">
    <property type="entry name" value="HTH_MERR_2"/>
    <property type="match status" value="1"/>
</dbReference>
<evidence type="ECO:0000256" key="1">
    <source>
        <dbReference type="ARBA" id="ARBA00023125"/>
    </source>
</evidence>
<evidence type="ECO:0000313" key="4">
    <source>
        <dbReference type="EMBL" id="MCR6482984.1"/>
    </source>
</evidence>
<dbReference type="AlphaFoldDB" id="A0A9X2N6Q2"/>
<protein>
    <submittedName>
        <fullName evidence="4">MerR family transcriptional regulator</fullName>
    </submittedName>
</protein>
<gene>
    <name evidence="4" type="ORF">M8542_09150</name>
</gene>
<dbReference type="InterPro" id="IPR000551">
    <property type="entry name" value="MerR-type_HTH_dom"/>
</dbReference>